<evidence type="ECO:0000256" key="1">
    <source>
        <dbReference type="SAM" id="MobiDB-lite"/>
    </source>
</evidence>
<dbReference type="AlphaFoldDB" id="A0A165BZL2"/>
<dbReference type="EMBL" id="KV426385">
    <property type="protein sequence ID" value="KZV81540.1"/>
    <property type="molecule type" value="Genomic_DNA"/>
</dbReference>
<accession>A0A165BZL2</accession>
<gene>
    <name evidence="2" type="ORF">EXIGLDRAFT_703759</name>
</gene>
<evidence type="ECO:0000313" key="2">
    <source>
        <dbReference type="EMBL" id="KZV81540.1"/>
    </source>
</evidence>
<feature type="region of interest" description="Disordered" evidence="1">
    <location>
        <begin position="1"/>
        <end position="67"/>
    </location>
</feature>
<feature type="compositionally biased region" description="Polar residues" evidence="1">
    <location>
        <begin position="53"/>
        <end position="63"/>
    </location>
</feature>
<reference evidence="2 3" key="1">
    <citation type="journal article" date="2016" name="Mol. Biol. Evol.">
        <title>Comparative Genomics of Early-Diverging Mushroom-Forming Fungi Provides Insights into the Origins of Lignocellulose Decay Capabilities.</title>
        <authorList>
            <person name="Nagy L.G."/>
            <person name="Riley R."/>
            <person name="Tritt A."/>
            <person name="Adam C."/>
            <person name="Daum C."/>
            <person name="Floudas D."/>
            <person name="Sun H."/>
            <person name="Yadav J.S."/>
            <person name="Pangilinan J."/>
            <person name="Larsson K.H."/>
            <person name="Matsuura K."/>
            <person name="Barry K."/>
            <person name="Labutti K."/>
            <person name="Kuo R."/>
            <person name="Ohm R.A."/>
            <person name="Bhattacharya S.S."/>
            <person name="Shirouzu T."/>
            <person name="Yoshinaga Y."/>
            <person name="Martin F.M."/>
            <person name="Grigoriev I.V."/>
            <person name="Hibbett D.S."/>
        </authorList>
    </citation>
    <scope>NUCLEOTIDE SEQUENCE [LARGE SCALE GENOMIC DNA]</scope>
    <source>
        <strain evidence="2 3">HHB12029</strain>
    </source>
</reference>
<protein>
    <submittedName>
        <fullName evidence="2">Uncharacterized protein</fullName>
    </submittedName>
</protein>
<dbReference type="InParanoid" id="A0A165BZL2"/>
<sequence length="239" mass="27938">MAGRPRIYRDKKERQRAYYERHKERQQERSRARYARLHPQAQSSKRTIALDTENVTPDNSVSNEETDEDGLYRQRLSILSRTTFDLGAEWEITPDTRLEELLFSLTADLRRWRKGAETDREEYELIARHALQLKSEQQPLSAFVEFVCERRLVFMAVADLAQRAEDQVRKSDPARTIQHSQDWAAWNVHVSGSLCEAFADLKRTAGVIEKNVQEMGIFYGVGDVLRTMYTSGRLRWQVT</sequence>
<name>A0A165BZL2_EXIGL</name>
<evidence type="ECO:0000313" key="3">
    <source>
        <dbReference type="Proteomes" id="UP000077266"/>
    </source>
</evidence>
<feature type="compositionally biased region" description="Basic and acidic residues" evidence="1">
    <location>
        <begin position="7"/>
        <end position="31"/>
    </location>
</feature>
<keyword evidence="3" id="KW-1185">Reference proteome</keyword>
<proteinExistence type="predicted"/>
<organism evidence="2 3">
    <name type="scientific">Exidia glandulosa HHB12029</name>
    <dbReference type="NCBI Taxonomy" id="1314781"/>
    <lineage>
        <taxon>Eukaryota</taxon>
        <taxon>Fungi</taxon>
        <taxon>Dikarya</taxon>
        <taxon>Basidiomycota</taxon>
        <taxon>Agaricomycotina</taxon>
        <taxon>Agaricomycetes</taxon>
        <taxon>Auriculariales</taxon>
        <taxon>Exidiaceae</taxon>
        <taxon>Exidia</taxon>
    </lineage>
</organism>
<dbReference type="Proteomes" id="UP000077266">
    <property type="component" value="Unassembled WGS sequence"/>
</dbReference>